<dbReference type="EMBL" id="BLXT01006630">
    <property type="protein sequence ID" value="GFO32443.1"/>
    <property type="molecule type" value="Genomic_DNA"/>
</dbReference>
<proteinExistence type="predicted"/>
<feature type="region of interest" description="Disordered" evidence="2">
    <location>
        <begin position="347"/>
        <end position="389"/>
    </location>
</feature>
<comment type="caution">
    <text evidence="3">The sequence shown here is derived from an EMBL/GenBank/DDBJ whole genome shotgun (WGS) entry which is preliminary data.</text>
</comment>
<gene>
    <name evidence="3" type="ORF">PoB_005894800</name>
</gene>
<dbReference type="AlphaFoldDB" id="A0AAV4CME6"/>
<feature type="coiled-coil region" evidence="1">
    <location>
        <begin position="420"/>
        <end position="447"/>
    </location>
</feature>
<evidence type="ECO:0000313" key="4">
    <source>
        <dbReference type="Proteomes" id="UP000735302"/>
    </source>
</evidence>
<feature type="compositionally biased region" description="Basic and acidic residues" evidence="2">
    <location>
        <begin position="353"/>
        <end position="371"/>
    </location>
</feature>
<feature type="coiled-coil region" evidence="1">
    <location>
        <begin position="222"/>
        <end position="249"/>
    </location>
</feature>
<feature type="compositionally biased region" description="Low complexity" evidence="2">
    <location>
        <begin position="280"/>
        <end position="298"/>
    </location>
</feature>
<keyword evidence="1" id="KW-0175">Coiled coil</keyword>
<name>A0AAV4CME6_9GAST</name>
<evidence type="ECO:0000256" key="1">
    <source>
        <dbReference type="SAM" id="Coils"/>
    </source>
</evidence>
<dbReference type="Proteomes" id="UP000735302">
    <property type="component" value="Unassembled WGS sequence"/>
</dbReference>
<feature type="region of interest" description="Disordered" evidence="2">
    <location>
        <begin position="483"/>
        <end position="509"/>
    </location>
</feature>
<feature type="compositionally biased region" description="Polar residues" evidence="2">
    <location>
        <begin position="299"/>
        <end position="315"/>
    </location>
</feature>
<feature type="compositionally biased region" description="Polar residues" evidence="2">
    <location>
        <begin position="483"/>
        <end position="496"/>
    </location>
</feature>
<evidence type="ECO:0000256" key="2">
    <source>
        <dbReference type="SAM" id="MobiDB-lite"/>
    </source>
</evidence>
<accession>A0AAV4CME6</accession>
<organism evidence="3 4">
    <name type="scientific">Plakobranchus ocellatus</name>
    <dbReference type="NCBI Taxonomy" id="259542"/>
    <lineage>
        <taxon>Eukaryota</taxon>
        <taxon>Metazoa</taxon>
        <taxon>Spiralia</taxon>
        <taxon>Lophotrochozoa</taxon>
        <taxon>Mollusca</taxon>
        <taxon>Gastropoda</taxon>
        <taxon>Heterobranchia</taxon>
        <taxon>Euthyneura</taxon>
        <taxon>Panpulmonata</taxon>
        <taxon>Sacoglossa</taxon>
        <taxon>Placobranchoidea</taxon>
        <taxon>Plakobranchidae</taxon>
        <taxon>Plakobranchus</taxon>
    </lineage>
</organism>
<keyword evidence="4" id="KW-1185">Reference proteome</keyword>
<feature type="region of interest" description="Disordered" evidence="2">
    <location>
        <begin position="278"/>
        <end position="331"/>
    </location>
</feature>
<dbReference type="PANTHER" id="PTHR19446">
    <property type="entry name" value="REVERSE TRANSCRIPTASES"/>
    <property type="match status" value="1"/>
</dbReference>
<reference evidence="3 4" key="1">
    <citation type="journal article" date="2021" name="Elife">
        <title>Chloroplast acquisition without the gene transfer in kleptoplastic sea slugs, Plakobranchus ocellatus.</title>
        <authorList>
            <person name="Maeda T."/>
            <person name="Takahashi S."/>
            <person name="Yoshida T."/>
            <person name="Shimamura S."/>
            <person name="Takaki Y."/>
            <person name="Nagai Y."/>
            <person name="Toyoda A."/>
            <person name="Suzuki Y."/>
            <person name="Arimoto A."/>
            <person name="Ishii H."/>
            <person name="Satoh N."/>
            <person name="Nishiyama T."/>
            <person name="Hasebe M."/>
            <person name="Maruyama T."/>
            <person name="Minagawa J."/>
            <person name="Obokata J."/>
            <person name="Shigenobu S."/>
        </authorList>
    </citation>
    <scope>NUCLEOTIDE SEQUENCE [LARGE SCALE GENOMIC DNA]</scope>
</reference>
<protein>
    <submittedName>
        <fullName evidence="3">Uncharacterized protein</fullName>
    </submittedName>
</protein>
<sequence>MNGDIIIDKEKILERWAEYIRELFKDDRKDHNIMKNNFAGPLIMKEEVETAIKKMKHGKATGPDNISVELIEALEDFGIGKVTHLLNEIYDTGPIPTDLSKSIFIALPKKPRATECELHRTISLMSHITKKLLKIIMLRIRNKIKPEIAEEHDMPTFYDGYITSNQLHVFLTLVCVSSSNNFSADSQPELSTLVEDKEVAARAVAFVVNSTRKGIVPLCADIANLLRAKRSLEKKVYLLKREIEALRSSTSASFRTSHSTSATPPLLEKILVSEQAGGLSSRPCSRSSQCSSTMSNSPRLESTHNFKSYLSSPSVSGDGLRRTSPRLPRQHPKFVVNGSCNVSAAPSNTFSDEASHKNETTTLAKRADGSRKNSLPEMTSEPSLEVKRVSPKANKETQCCITLAGDSPREEQFIETVRLNSKLAEELGSAKKEIEVLKGRLKELEMIQLARECTKQHYQECQGLPGEAIYPGTRDDCSLTAPESSNKAATYRPQASKNHRLSPLSKPRSIKTTARSSYVCAEPLYGCKCSACEAAMGGDLHAALNDSLKVDLHKFPIR</sequence>
<feature type="compositionally biased region" description="Polar residues" evidence="2">
    <location>
        <begin position="372"/>
        <end position="382"/>
    </location>
</feature>
<evidence type="ECO:0000313" key="3">
    <source>
        <dbReference type="EMBL" id="GFO32443.1"/>
    </source>
</evidence>